<protein>
    <recommendedName>
        <fullName evidence="3">PX domain-containing protein</fullName>
    </recommendedName>
</protein>
<dbReference type="AlphaFoldDB" id="A0AAD9G1M3"/>
<accession>A0AAD9G1M3</accession>
<name>A0AAD9G1M3_9STRA</name>
<sequence length="208" mass="23199">MESTPTDVGTLEPLTPTLVNQSGEVVAATPVLQPAKPEHQQCLNHEAHRRWRANTAVDLLGKVNSIDIVETRINQDSTLLYVLEVQLSSPTSRLSLKQSSPVLKIARSFSEFEELREGILKAVSVLPPCTCQYCLDFLVYVRFNLAQPRGFVKFTAGTEKRKKILAQFTTDMVAMGKRRAEKVGKRECEAQLTIPVLLEEFLLGQSSD</sequence>
<dbReference type="Proteomes" id="UP001259832">
    <property type="component" value="Unassembled WGS sequence"/>
</dbReference>
<comment type="caution">
    <text evidence="1">The sequence shown here is derived from an EMBL/GenBank/DDBJ whole genome shotgun (WGS) entry which is preliminary data.</text>
</comment>
<organism evidence="1 2">
    <name type="scientific">Phytophthora citrophthora</name>
    <dbReference type="NCBI Taxonomy" id="4793"/>
    <lineage>
        <taxon>Eukaryota</taxon>
        <taxon>Sar</taxon>
        <taxon>Stramenopiles</taxon>
        <taxon>Oomycota</taxon>
        <taxon>Peronosporomycetes</taxon>
        <taxon>Peronosporales</taxon>
        <taxon>Peronosporaceae</taxon>
        <taxon>Phytophthora</taxon>
    </lineage>
</organism>
<dbReference type="EMBL" id="JASMQC010000039">
    <property type="protein sequence ID" value="KAK1930389.1"/>
    <property type="molecule type" value="Genomic_DNA"/>
</dbReference>
<keyword evidence="2" id="KW-1185">Reference proteome</keyword>
<proteinExistence type="predicted"/>
<evidence type="ECO:0000313" key="2">
    <source>
        <dbReference type="Proteomes" id="UP001259832"/>
    </source>
</evidence>
<evidence type="ECO:0008006" key="3">
    <source>
        <dbReference type="Google" id="ProtNLM"/>
    </source>
</evidence>
<evidence type="ECO:0000313" key="1">
    <source>
        <dbReference type="EMBL" id="KAK1930389.1"/>
    </source>
</evidence>
<reference evidence="1" key="1">
    <citation type="submission" date="2023-08" db="EMBL/GenBank/DDBJ databases">
        <title>Reference Genome Resource for the Citrus Pathogen Phytophthora citrophthora.</title>
        <authorList>
            <person name="Moller H."/>
            <person name="Coetzee B."/>
            <person name="Rose L.J."/>
            <person name="Van Niekerk J.M."/>
        </authorList>
    </citation>
    <scope>NUCLEOTIDE SEQUENCE</scope>
    <source>
        <strain evidence="1">STE-U-9442</strain>
    </source>
</reference>
<gene>
    <name evidence="1" type="ORF">P3T76_014060</name>
</gene>